<dbReference type="InterPro" id="IPR006977">
    <property type="entry name" value="Yip1_dom"/>
</dbReference>
<dbReference type="GO" id="GO:0000139">
    <property type="term" value="C:Golgi membrane"/>
    <property type="evidence" value="ECO:0007669"/>
    <property type="project" value="UniProtKB-SubCell"/>
</dbReference>
<proteinExistence type="inferred from homology"/>
<feature type="transmembrane region" description="Helical" evidence="6">
    <location>
        <begin position="210"/>
        <end position="229"/>
    </location>
</feature>
<dbReference type="GO" id="GO:0031267">
    <property type="term" value="F:small GTPase binding"/>
    <property type="evidence" value="ECO:0007669"/>
    <property type="project" value="InterPro"/>
</dbReference>
<evidence type="ECO:0000259" key="8">
    <source>
        <dbReference type="Pfam" id="PF04893"/>
    </source>
</evidence>
<evidence type="ECO:0000256" key="6">
    <source>
        <dbReference type="RuleBase" id="RU361264"/>
    </source>
</evidence>
<feature type="region of interest" description="Disordered" evidence="7">
    <location>
        <begin position="40"/>
        <end position="60"/>
    </location>
</feature>
<feature type="domain" description="Yip1" evidence="8">
    <location>
        <begin position="98"/>
        <end position="257"/>
    </location>
</feature>
<dbReference type="Proteomes" id="UP001140949">
    <property type="component" value="Unassembled WGS sequence"/>
</dbReference>
<reference evidence="9" key="1">
    <citation type="journal article" date="2023" name="GigaByte">
        <title>Genome assembly of the bearded iris, Iris pallida Lam.</title>
        <authorList>
            <person name="Bruccoleri R.E."/>
            <person name="Oakeley E.J."/>
            <person name="Faust A.M.E."/>
            <person name="Altorfer M."/>
            <person name="Dessus-Babus S."/>
            <person name="Burckhardt D."/>
            <person name="Oertli M."/>
            <person name="Naumann U."/>
            <person name="Petersen F."/>
            <person name="Wong J."/>
        </authorList>
    </citation>
    <scope>NUCLEOTIDE SEQUENCE</scope>
    <source>
        <strain evidence="9">GSM-AAB239-AS_SAM_17_03QT</strain>
    </source>
</reference>
<sequence length="265" mass="29286">MEEGYTSMPSSHLLGSVPAAIPEEKKPDANEGASAQANLQIFPPTNGGYQSPGTPHDGDEQTASNWKGFFSISSYKPYFNVDTDVVVDRIIGSVYPMTDFYRKIDANPDMYGPLWISTTLVFMLSALGNCATYLMLKRIEPNTAWNFDVNYVNWAACVVYGYAIVVPAAFYFMLQYLGSTTSLIRLWCMWGYSLFIFMPTSLLLVIPVGILRWLIILLAGSASSWFVSLNLKACTEGSGDLTALVVSALVLQFALAIFIKVFFFA</sequence>
<evidence type="ECO:0000256" key="2">
    <source>
        <dbReference type="ARBA" id="ARBA00010596"/>
    </source>
</evidence>
<evidence type="ECO:0000313" key="10">
    <source>
        <dbReference type="Proteomes" id="UP001140949"/>
    </source>
</evidence>
<dbReference type="PANTHER" id="PTHR12822">
    <property type="entry name" value="PROTEIN YIPF"/>
    <property type="match status" value="1"/>
</dbReference>
<feature type="transmembrane region" description="Helical" evidence="6">
    <location>
        <begin position="151"/>
        <end position="174"/>
    </location>
</feature>
<name>A0AAX6GQ13_IRIPA</name>
<evidence type="ECO:0000256" key="4">
    <source>
        <dbReference type="ARBA" id="ARBA00022989"/>
    </source>
</evidence>
<evidence type="ECO:0000256" key="1">
    <source>
        <dbReference type="ARBA" id="ARBA00004141"/>
    </source>
</evidence>
<accession>A0AAX6GQ13</accession>
<comment type="caution">
    <text evidence="9">The sequence shown here is derived from an EMBL/GenBank/DDBJ whole genome shotgun (WGS) entry which is preliminary data.</text>
</comment>
<dbReference type="GO" id="GO:0016192">
    <property type="term" value="P:vesicle-mediated transport"/>
    <property type="evidence" value="ECO:0007669"/>
    <property type="project" value="InterPro"/>
</dbReference>
<keyword evidence="5 6" id="KW-0472">Membrane</keyword>
<evidence type="ECO:0000256" key="3">
    <source>
        <dbReference type="ARBA" id="ARBA00022692"/>
    </source>
</evidence>
<dbReference type="AlphaFoldDB" id="A0AAX6GQ13"/>
<comment type="similarity">
    <text evidence="2 6">Belongs to the YIP1 family.</text>
</comment>
<reference evidence="9" key="2">
    <citation type="submission" date="2023-04" db="EMBL/GenBank/DDBJ databases">
        <authorList>
            <person name="Bruccoleri R.E."/>
            <person name="Oakeley E.J."/>
            <person name="Faust A.-M."/>
            <person name="Dessus-Babus S."/>
            <person name="Altorfer M."/>
            <person name="Burckhardt D."/>
            <person name="Oertli M."/>
            <person name="Naumann U."/>
            <person name="Petersen F."/>
            <person name="Wong J."/>
        </authorList>
    </citation>
    <scope>NUCLEOTIDE SEQUENCE</scope>
    <source>
        <strain evidence="9">GSM-AAB239-AS_SAM_17_03QT</strain>
        <tissue evidence="9">Leaf</tissue>
    </source>
</reference>
<feature type="transmembrane region" description="Helical" evidence="6">
    <location>
        <begin position="241"/>
        <end position="263"/>
    </location>
</feature>
<keyword evidence="10" id="KW-1185">Reference proteome</keyword>
<organism evidence="9 10">
    <name type="scientific">Iris pallida</name>
    <name type="common">Sweet iris</name>
    <dbReference type="NCBI Taxonomy" id="29817"/>
    <lineage>
        <taxon>Eukaryota</taxon>
        <taxon>Viridiplantae</taxon>
        <taxon>Streptophyta</taxon>
        <taxon>Embryophyta</taxon>
        <taxon>Tracheophyta</taxon>
        <taxon>Spermatophyta</taxon>
        <taxon>Magnoliopsida</taxon>
        <taxon>Liliopsida</taxon>
        <taxon>Asparagales</taxon>
        <taxon>Iridaceae</taxon>
        <taxon>Iridoideae</taxon>
        <taxon>Irideae</taxon>
        <taxon>Iris</taxon>
    </lineage>
</organism>
<comment type="subcellular location">
    <subcellularLocation>
        <location evidence="6">Golgi apparatus membrane</location>
        <topology evidence="6">Multi-pass membrane protein</topology>
    </subcellularLocation>
    <subcellularLocation>
        <location evidence="1">Membrane</location>
        <topology evidence="1">Multi-pass membrane protein</topology>
    </subcellularLocation>
</comment>
<gene>
    <name evidence="9" type="ORF">M6B38_352495</name>
</gene>
<evidence type="ECO:0000313" key="9">
    <source>
        <dbReference type="EMBL" id="KAJ6830856.1"/>
    </source>
</evidence>
<protein>
    <recommendedName>
        <fullName evidence="6">Protein YIP</fullName>
    </recommendedName>
</protein>
<dbReference type="InterPro" id="IPR039765">
    <property type="entry name" value="Yip5/YIPF1/YIPF2"/>
</dbReference>
<feature type="transmembrane region" description="Helical" evidence="6">
    <location>
        <begin position="112"/>
        <end position="136"/>
    </location>
</feature>
<feature type="transmembrane region" description="Helical" evidence="6">
    <location>
        <begin position="186"/>
        <end position="204"/>
    </location>
</feature>
<evidence type="ECO:0000256" key="5">
    <source>
        <dbReference type="ARBA" id="ARBA00023136"/>
    </source>
</evidence>
<evidence type="ECO:0000256" key="7">
    <source>
        <dbReference type="SAM" id="MobiDB-lite"/>
    </source>
</evidence>
<dbReference type="EMBL" id="JANAVB010017196">
    <property type="protein sequence ID" value="KAJ6830856.1"/>
    <property type="molecule type" value="Genomic_DNA"/>
</dbReference>
<dbReference type="Pfam" id="PF04893">
    <property type="entry name" value="Yip1"/>
    <property type="match status" value="1"/>
</dbReference>
<keyword evidence="3 6" id="KW-0812">Transmembrane</keyword>
<keyword evidence="4 6" id="KW-1133">Transmembrane helix</keyword>
<dbReference type="PANTHER" id="PTHR12822:SF5">
    <property type="entry name" value="PROTEIN YIP"/>
    <property type="match status" value="1"/>
</dbReference>